<feature type="compositionally biased region" description="Low complexity" evidence="5">
    <location>
        <begin position="650"/>
        <end position="661"/>
    </location>
</feature>
<dbReference type="InterPro" id="IPR005123">
    <property type="entry name" value="Oxoglu/Fe-dep_dioxygenase_dom"/>
</dbReference>
<dbReference type="PROSITE" id="PS51471">
    <property type="entry name" value="FE2OG_OXY"/>
    <property type="match status" value="1"/>
</dbReference>
<comment type="caution">
    <text evidence="8">The sequence shown here is derived from an EMBL/GenBank/DDBJ whole genome shotgun (WGS) entry which is preliminary data.</text>
</comment>
<evidence type="ECO:0000256" key="1">
    <source>
        <dbReference type="ARBA" id="ARBA00022723"/>
    </source>
</evidence>
<reference evidence="8" key="1">
    <citation type="submission" date="2023-10" db="EMBL/GenBank/DDBJ databases">
        <authorList>
            <person name="Chen Y."/>
            <person name="Shah S."/>
            <person name="Dougan E. K."/>
            <person name="Thang M."/>
            <person name="Chan C."/>
        </authorList>
    </citation>
    <scope>NUCLEOTIDE SEQUENCE [LARGE SCALE GENOMIC DNA]</scope>
</reference>
<evidence type="ECO:0000256" key="4">
    <source>
        <dbReference type="PROSITE-ProRule" id="PRU01343"/>
    </source>
</evidence>
<keyword evidence="9" id="KW-1185">Reference proteome</keyword>
<feature type="region of interest" description="Disordered" evidence="5">
    <location>
        <begin position="127"/>
        <end position="146"/>
    </location>
</feature>
<evidence type="ECO:0000259" key="6">
    <source>
        <dbReference type="PROSITE" id="PS51471"/>
    </source>
</evidence>
<dbReference type="InterPro" id="IPR027450">
    <property type="entry name" value="AlkB-like"/>
</dbReference>
<dbReference type="Gene3D" id="2.60.120.590">
    <property type="entry name" value="Alpha-ketoglutarate-dependent dioxygenase AlkB-like"/>
    <property type="match status" value="1"/>
</dbReference>
<protein>
    <recommendedName>
        <fullName evidence="10">Fe2OG dioxygenase domain-containing protein</fullName>
    </recommendedName>
</protein>
<dbReference type="Pfam" id="PF13532">
    <property type="entry name" value="2OG-FeII_Oxy_2"/>
    <property type="match status" value="1"/>
</dbReference>
<dbReference type="EMBL" id="CAUYUJ010022281">
    <property type="protein sequence ID" value="CAK0909866.1"/>
    <property type="molecule type" value="Genomic_DNA"/>
</dbReference>
<keyword evidence="3" id="KW-0862">Zinc</keyword>
<dbReference type="InterPro" id="IPR032854">
    <property type="entry name" value="ALKBH3"/>
</dbReference>
<gene>
    <name evidence="8" type="ORF">PCOR1329_LOCUS84179</name>
</gene>
<evidence type="ECO:0000259" key="7">
    <source>
        <dbReference type="PROSITE" id="PS51999"/>
    </source>
</evidence>
<sequence length="706" mass="73168">MQPCRARRDGASGLWRAGLSEQAALAVSSDSESARSRSPRRSRGGAAHAVALEVLSSGDESPSIGAAAAGAIAPASACLGLEGEGGPCAFARGGPGPEGALPSVLSLLGATRRGGLPAAAWQVLRPGRGRGRGGGGAAGRGKENCAPRARADDAELPSEVALATACGCAPCGPQAGAAVACARTAGGPPAPQAGSSGRRQGREPVRGFSFGAAQQEGLPVAASAGGSSIVVEAFVTVAGAHGSRGSVTTPTSMEELQEAVPVSFVPSLLPIAFADHLLRVFMDEARSWHTSKRWLYDKEIESHRLQSGFGFERGGKQGFSRRWEAAGFGDDLRHLRAVIARATQRERALLREAWRPRQGYPAGASAAVATAGQAAGQGVERPVEGLRPLSASELAQETVKLASRGQRLCAESAEWLVRYAHETLREKGHRWEPNYAVGNLYVDAGDFLGAHSDPVESIGPWAIVGSFTLGAARQFRMKPVGTVRAKGPGGGRVTSYSIRLPHNSLLICWEGFQEFWRHEVPKDKGLSAHPIAGPARLNFTFRKTVFSVARRRPLCHCGRKARLKPVLKESSRHRGRYFWACNSPRARPGEYSTCDFFKWDDELLSEQAAGLGGAACAGRAPVARRPEGPAGGPARAPAAAVASGMPPRRPSAAQRAAQHAAGPGGAACAPPPRAPAALRPPAGLAVGPGGAAAAAAVTSSVPARGL</sequence>
<name>A0ABN9YDQ9_9DINO</name>
<dbReference type="PROSITE" id="PS51999">
    <property type="entry name" value="ZF_GRF"/>
    <property type="match status" value="1"/>
</dbReference>
<evidence type="ECO:0000313" key="9">
    <source>
        <dbReference type="Proteomes" id="UP001189429"/>
    </source>
</evidence>
<feature type="compositionally biased region" description="Low complexity" evidence="5">
    <location>
        <begin position="675"/>
        <end position="691"/>
    </location>
</feature>
<evidence type="ECO:0000256" key="3">
    <source>
        <dbReference type="ARBA" id="ARBA00022833"/>
    </source>
</evidence>
<feature type="region of interest" description="Disordered" evidence="5">
    <location>
        <begin position="26"/>
        <end position="46"/>
    </location>
</feature>
<dbReference type="PANTHER" id="PTHR31212:SF4">
    <property type="entry name" value="ALPHA-KETOGLUTARATE-DEPENDENT DIOXYGENASE ALKB HOMOLOG 3"/>
    <property type="match status" value="1"/>
</dbReference>
<dbReference type="PANTHER" id="PTHR31212">
    <property type="entry name" value="ALPHA-KETOGLUTARATE-DEPENDENT DIOXYGENASE ALKB HOMOLOG 3"/>
    <property type="match status" value="1"/>
</dbReference>
<dbReference type="Pfam" id="PF06839">
    <property type="entry name" value="Zn_ribbon_GRF"/>
    <property type="match status" value="1"/>
</dbReference>
<feature type="compositionally biased region" description="Low complexity" evidence="5">
    <location>
        <begin position="632"/>
        <end position="642"/>
    </location>
</feature>
<feature type="domain" description="Fe2OG dioxygenase" evidence="6">
    <location>
        <begin position="432"/>
        <end position="545"/>
    </location>
</feature>
<proteinExistence type="predicted"/>
<evidence type="ECO:0000313" key="8">
    <source>
        <dbReference type="EMBL" id="CAK0909866.1"/>
    </source>
</evidence>
<dbReference type="Proteomes" id="UP001189429">
    <property type="component" value="Unassembled WGS sequence"/>
</dbReference>
<organism evidence="8 9">
    <name type="scientific">Prorocentrum cordatum</name>
    <dbReference type="NCBI Taxonomy" id="2364126"/>
    <lineage>
        <taxon>Eukaryota</taxon>
        <taxon>Sar</taxon>
        <taxon>Alveolata</taxon>
        <taxon>Dinophyceae</taxon>
        <taxon>Prorocentrales</taxon>
        <taxon>Prorocentraceae</taxon>
        <taxon>Prorocentrum</taxon>
    </lineage>
</organism>
<feature type="domain" description="GRF-type" evidence="7">
    <location>
        <begin position="555"/>
        <end position="603"/>
    </location>
</feature>
<dbReference type="SUPFAM" id="SSF51197">
    <property type="entry name" value="Clavaminate synthase-like"/>
    <property type="match status" value="1"/>
</dbReference>
<keyword evidence="1" id="KW-0479">Metal-binding</keyword>
<dbReference type="InterPro" id="IPR037151">
    <property type="entry name" value="AlkB-like_sf"/>
</dbReference>
<accession>A0ABN9YDQ9</accession>
<evidence type="ECO:0000256" key="2">
    <source>
        <dbReference type="ARBA" id="ARBA00022771"/>
    </source>
</evidence>
<evidence type="ECO:0008006" key="10">
    <source>
        <dbReference type="Google" id="ProtNLM"/>
    </source>
</evidence>
<keyword evidence="2 4" id="KW-0863">Zinc-finger</keyword>
<dbReference type="InterPro" id="IPR010666">
    <property type="entry name" value="Znf_GRF"/>
</dbReference>
<feature type="region of interest" description="Disordered" evidence="5">
    <location>
        <begin position="623"/>
        <end position="691"/>
    </location>
</feature>
<evidence type="ECO:0000256" key="5">
    <source>
        <dbReference type="SAM" id="MobiDB-lite"/>
    </source>
</evidence>